<organism evidence="1 2">
    <name type="scientific">Ancylostoma ceylanicum</name>
    <dbReference type="NCBI Taxonomy" id="53326"/>
    <lineage>
        <taxon>Eukaryota</taxon>
        <taxon>Metazoa</taxon>
        <taxon>Ecdysozoa</taxon>
        <taxon>Nematoda</taxon>
        <taxon>Chromadorea</taxon>
        <taxon>Rhabditida</taxon>
        <taxon>Rhabditina</taxon>
        <taxon>Rhabditomorpha</taxon>
        <taxon>Strongyloidea</taxon>
        <taxon>Ancylostomatidae</taxon>
        <taxon>Ancylostomatinae</taxon>
        <taxon>Ancylostoma</taxon>
    </lineage>
</organism>
<name>A0A016UY28_9BILA</name>
<accession>A0A016UY28</accession>
<dbReference type="Proteomes" id="UP000024635">
    <property type="component" value="Unassembled WGS sequence"/>
</dbReference>
<sequence>MRLDEYVKSSLQRKLVGEFLQEGIPGDVHTSFPLPSRPGIPPGRGWSGIGDSRGEICIRLQEPLAENIPRLR</sequence>
<proteinExistence type="predicted"/>
<evidence type="ECO:0000313" key="2">
    <source>
        <dbReference type="Proteomes" id="UP000024635"/>
    </source>
</evidence>
<gene>
    <name evidence="1" type="primary">Acey_s0022.g575</name>
    <name evidence="1" type="ORF">Y032_0022g575</name>
</gene>
<protein>
    <submittedName>
        <fullName evidence="1">Uncharacterized protein</fullName>
    </submittedName>
</protein>
<evidence type="ECO:0000313" key="1">
    <source>
        <dbReference type="EMBL" id="EYC20334.1"/>
    </source>
</evidence>
<comment type="caution">
    <text evidence="1">The sequence shown here is derived from an EMBL/GenBank/DDBJ whole genome shotgun (WGS) entry which is preliminary data.</text>
</comment>
<dbReference type="EMBL" id="JARK01001358">
    <property type="protein sequence ID" value="EYC20334.1"/>
    <property type="molecule type" value="Genomic_DNA"/>
</dbReference>
<keyword evidence="2" id="KW-1185">Reference proteome</keyword>
<dbReference type="AlphaFoldDB" id="A0A016UY28"/>
<reference evidence="2" key="1">
    <citation type="journal article" date="2015" name="Nat. Genet.">
        <title>The genome and transcriptome of the zoonotic hookworm Ancylostoma ceylanicum identify infection-specific gene families.</title>
        <authorList>
            <person name="Schwarz E.M."/>
            <person name="Hu Y."/>
            <person name="Antoshechkin I."/>
            <person name="Miller M.M."/>
            <person name="Sternberg P.W."/>
            <person name="Aroian R.V."/>
        </authorList>
    </citation>
    <scope>NUCLEOTIDE SEQUENCE</scope>
    <source>
        <strain evidence="2">HY135</strain>
    </source>
</reference>